<accession>A0A822CFP3</accession>
<feature type="compositionally biased region" description="Basic and acidic residues" evidence="1">
    <location>
        <begin position="12"/>
        <end position="33"/>
    </location>
</feature>
<feature type="region of interest" description="Disordered" evidence="1">
    <location>
        <begin position="1"/>
        <end position="52"/>
    </location>
</feature>
<organism evidence="2 3">
    <name type="scientific">Rotaria socialis</name>
    <dbReference type="NCBI Taxonomy" id="392032"/>
    <lineage>
        <taxon>Eukaryota</taxon>
        <taxon>Metazoa</taxon>
        <taxon>Spiralia</taxon>
        <taxon>Gnathifera</taxon>
        <taxon>Rotifera</taxon>
        <taxon>Eurotatoria</taxon>
        <taxon>Bdelloidea</taxon>
        <taxon>Philodinida</taxon>
        <taxon>Philodinidae</taxon>
        <taxon>Rotaria</taxon>
    </lineage>
</organism>
<name>A0A822CFP3_9BILA</name>
<comment type="caution">
    <text evidence="2">The sequence shown here is derived from an EMBL/GenBank/DDBJ whole genome shotgun (WGS) entry which is preliminary data.</text>
</comment>
<feature type="non-terminal residue" evidence="2">
    <location>
        <position position="1"/>
    </location>
</feature>
<dbReference type="AlphaFoldDB" id="A0A822CFP3"/>
<evidence type="ECO:0000313" key="3">
    <source>
        <dbReference type="Proteomes" id="UP000663848"/>
    </source>
</evidence>
<reference evidence="2" key="1">
    <citation type="submission" date="2021-02" db="EMBL/GenBank/DDBJ databases">
        <authorList>
            <person name="Nowell W R."/>
        </authorList>
    </citation>
    <scope>NUCLEOTIDE SEQUENCE</scope>
</reference>
<evidence type="ECO:0000256" key="1">
    <source>
        <dbReference type="SAM" id="MobiDB-lite"/>
    </source>
</evidence>
<sequence>KIGPNSGTPKPETPKPETPKPETPRDNNVRVEDVETIPDANSNAPVLDASSS</sequence>
<protein>
    <submittedName>
        <fullName evidence="2">Uncharacterized protein</fullName>
    </submittedName>
</protein>
<dbReference type="EMBL" id="CAJOBR010047524">
    <property type="protein sequence ID" value="CAF5042576.1"/>
    <property type="molecule type" value="Genomic_DNA"/>
</dbReference>
<proteinExistence type="predicted"/>
<gene>
    <name evidence="2" type="ORF">QYT958_LOCUS41501</name>
</gene>
<evidence type="ECO:0000313" key="2">
    <source>
        <dbReference type="EMBL" id="CAF5042576.1"/>
    </source>
</evidence>
<feature type="non-terminal residue" evidence="2">
    <location>
        <position position="52"/>
    </location>
</feature>
<dbReference type="Proteomes" id="UP000663848">
    <property type="component" value="Unassembled WGS sequence"/>
</dbReference>
<feature type="compositionally biased region" description="Polar residues" evidence="1">
    <location>
        <begin position="39"/>
        <end position="52"/>
    </location>
</feature>